<protein>
    <submittedName>
        <fullName evidence="3">Universal stress protein</fullName>
    </submittedName>
</protein>
<dbReference type="InterPro" id="IPR014729">
    <property type="entry name" value="Rossmann-like_a/b/a_fold"/>
</dbReference>
<sequence>MTRPITAGVDGSPEARAAADWAAVEAERRGLPLRLVHAWITEPIFVPPMPDEEAARALLDETSDALAATHPGLTITTEMVPEVATTGLINKAADSEMLVLGSRGHSAIVGFLLGSVGLPVIAHTRRPVVMVRSGTRERADEGDEVVVAIKDAGPAAQPLLDFAFTAAVARGATVRAVRAWGTPSLFGAEVPGSVEENAAAAVDLEAVESGVLTDVLMPWRERYPDVPVVEQARFGNAAEVLLSAAAFRAGLVVVGRRLHRPVLGMRVGPVVHAALHHARSPVAVVPYDNEQEGPGEE</sequence>
<dbReference type="EMBL" id="JAVREL010000013">
    <property type="protein sequence ID" value="MDT0345228.1"/>
    <property type="molecule type" value="Genomic_DNA"/>
</dbReference>
<evidence type="ECO:0000259" key="2">
    <source>
        <dbReference type="Pfam" id="PF00582"/>
    </source>
</evidence>
<evidence type="ECO:0000313" key="4">
    <source>
        <dbReference type="Proteomes" id="UP001183246"/>
    </source>
</evidence>
<organism evidence="3 4">
    <name type="scientific">Streptomyces litchfieldiae</name>
    <dbReference type="NCBI Taxonomy" id="3075543"/>
    <lineage>
        <taxon>Bacteria</taxon>
        <taxon>Bacillati</taxon>
        <taxon>Actinomycetota</taxon>
        <taxon>Actinomycetes</taxon>
        <taxon>Kitasatosporales</taxon>
        <taxon>Streptomycetaceae</taxon>
        <taxon>Streptomyces</taxon>
    </lineage>
</organism>
<gene>
    <name evidence="3" type="ORF">RM590_21860</name>
</gene>
<dbReference type="PANTHER" id="PTHR46268">
    <property type="entry name" value="STRESS RESPONSE PROTEIN NHAX"/>
    <property type="match status" value="1"/>
</dbReference>
<keyword evidence="4" id="KW-1185">Reference proteome</keyword>
<dbReference type="PANTHER" id="PTHR46268:SF6">
    <property type="entry name" value="UNIVERSAL STRESS PROTEIN UP12"/>
    <property type="match status" value="1"/>
</dbReference>
<name>A0ABU2MU99_9ACTN</name>
<dbReference type="InterPro" id="IPR006015">
    <property type="entry name" value="Universal_stress_UspA"/>
</dbReference>
<dbReference type="Proteomes" id="UP001183246">
    <property type="component" value="Unassembled WGS sequence"/>
</dbReference>
<feature type="domain" description="UspA" evidence="2">
    <location>
        <begin position="1"/>
        <end position="132"/>
    </location>
</feature>
<comment type="similarity">
    <text evidence="1">Belongs to the universal stress protein A family.</text>
</comment>
<dbReference type="Gene3D" id="3.40.50.620">
    <property type="entry name" value="HUPs"/>
    <property type="match status" value="2"/>
</dbReference>
<dbReference type="SUPFAM" id="SSF52402">
    <property type="entry name" value="Adenine nucleotide alpha hydrolases-like"/>
    <property type="match status" value="2"/>
</dbReference>
<dbReference type="Pfam" id="PF00582">
    <property type="entry name" value="Usp"/>
    <property type="match status" value="2"/>
</dbReference>
<dbReference type="InterPro" id="IPR006016">
    <property type="entry name" value="UspA"/>
</dbReference>
<evidence type="ECO:0000256" key="1">
    <source>
        <dbReference type="ARBA" id="ARBA00008791"/>
    </source>
</evidence>
<evidence type="ECO:0000313" key="3">
    <source>
        <dbReference type="EMBL" id="MDT0345228.1"/>
    </source>
</evidence>
<accession>A0ABU2MU99</accession>
<reference evidence="4" key="1">
    <citation type="submission" date="2023-07" db="EMBL/GenBank/DDBJ databases">
        <title>30 novel species of actinomycetes from the DSMZ collection.</title>
        <authorList>
            <person name="Nouioui I."/>
        </authorList>
    </citation>
    <scope>NUCLEOTIDE SEQUENCE [LARGE SCALE GENOMIC DNA]</scope>
    <source>
        <strain evidence="4">DSM 44938</strain>
    </source>
</reference>
<comment type="caution">
    <text evidence="3">The sequence shown here is derived from an EMBL/GenBank/DDBJ whole genome shotgun (WGS) entry which is preliminary data.</text>
</comment>
<feature type="domain" description="UspA" evidence="2">
    <location>
        <begin position="145"/>
        <end position="286"/>
    </location>
</feature>
<dbReference type="PRINTS" id="PR01438">
    <property type="entry name" value="UNVRSLSTRESS"/>
</dbReference>
<proteinExistence type="inferred from homology"/>
<dbReference type="RefSeq" id="WP_311706356.1">
    <property type="nucleotide sequence ID" value="NZ_JAVREL010000013.1"/>
</dbReference>